<keyword evidence="4" id="KW-1185">Reference proteome</keyword>
<name>A0AA41MBN5_SCICA</name>
<keyword evidence="1" id="KW-0812">Transmembrane</keyword>
<keyword evidence="1" id="KW-1133">Transmembrane helix</keyword>
<evidence type="ECO:0000256" key="1">
    <source>
        <dbReference type="SAM" id="Phobius"/>
    </source>
</evidence>
<feature type="non-terminal residue" evidence="3">
    <location>
        <position position="1"/>
    </location>
</feature>
<keyword evidence="1" id="KW-0472">Membrane</keyword>
<dbReference type="Gene3D" id="2.30.42.10">
    <property type="match status" value="1"/>
</dbReference>
<sequence length="104" mass="11465">IYIGCIKEKGAVALDGRLQEYNNVFSIKVEDLKDLLHQDTVDLFHNAGYAVSLQVQRRLQVQNGLIGLPGQGEPSGIPIAMVLLPGSALTTVTAWAFMRHRQHL</sequence>
<accession>A0AA41MBN5</accession>
<reference evidence="3" key="1">
    <citation type="submission" date="2020-03" db="EMBL/GenBank/DDBJ databases">
        <title>Studies in the Genomics of Life Span.</title>
        <authorList>
            <person name="Glass D."/>
        </authorList>
    </citation>
    <scope>NUCLEOTIDE SEQUENCE</scope>
    <source>
        <strain evidence="3">SUZIE</strain>
        <tissue evidence="3">Muscle</tissue>
    </source>
</reference>
<dbReference type="SUPFAM" id="SSF50156">
    <property type="entry name" value="PDZ domain-like"/>
    <property type="match status" value="1"/>
</dbReference>
<protein>
    <submittedName>
        <fullName evidence="3">Synaptojanin-2-binding protein</fullName>
    </submittedName>
</protein>
<evidence type="ECO:0000313" key="3">
    <source>
        <dbReference type="EMBL" id="MBZ3868929.1"/>
    </source>
</evidence>
<dbReference type="EMBL" id="JAATJV010130766">
    <property type="protein sequence ID" value="MBZ3868929.1"/>
    <property type="molecule type" value="Genomic_DNA"/>
</dbReference>
<dbReference type="AlphaFoldDB" id="A0AA41MBN5"/>
<comment type="caution">
    <text evidence="3">The sequence shown here is derived from an EMBL/GenBank/DDBJ whole genome shotgun (WGS) entry which is preliminary data.</text>
</comment>
<feature type="domain" description="PDZ" evidence="2">
    <location>
        <begin position="1"/>
        <end position="59"/>
    </location>
</feature>
<dbReference type="Proteomes" id="UP001166674">
    <property type="component" value="Unassembled WGS sequence"/>
</dbReference>
<feature type="transmembrane region" description="Helical" evidence="1">
    <location>
        <begin position="77"/>
        <end position="98"/>
    </location>
</feature>
<dbReference type="InterPro" id="IPR036034">
    <property type="entry name" value="PDZ_sf"/>
</dbReference>
<evidence type="ECO:0000259" key="2">
    <source>
        <dbReference type="PROSITE" id="PS50106"/>
    </source>
</evidence>
<proteinExistence type="predicted"/>
<gene>
    <name evidence="3" type="ORF">SUZIE_100395</name>
</gene>
<dbReference type="InterPro" id="IPR001478">
    <property type="entry name" value="PDZ"/>
</dbReference>
<dbReference type="PROSITE" id="PS50106">
    <property type="entry name" value="PDZ"/>
    <property type="match status" value="1"/>
</dbReference>
<organism evidence="3 4">
    <name type="scientific">Sciurus carolinensis</name>
    <name type="common">Eastern gray squirrel</name>
    <dbReference type="NCBI Taxonomy" id="30640"/>
    <lineage>
        <taxon>Eukaryota</taxon>
        <taxon>Metazoa</taxon>
        <taxon>Chordata</taxon>
        <taxon>Craniata</taxon>
        <taxon>Vertebrata</taxon>
        <taxon>Euteleostomi</taxon>
        <taxon>Mammalia</taxon>
        <taxon>Eutheria</taxon>
        <taxon>Euarchontoglires</taxon>
        <taxon>Glires</taxon>
        <taxon>Rodentia</taxon>
        <taxon>Sciuromorpha</taxon>
        <taxon>Sciuridae</taxon>
        <taxon>Sciurinae</taxon>
        <taxon>Sciurini</taxon>
        <taxon>Sciurus</taxon>
    </lineage>
</organism>
<evidence type="ECO:0000313" key="4">
    <source>
        <dbReference type="Proteomes" id="UP001166674"/>
    </source>
</evidence>